<proteinExistence type="predicted"/>
<accession>A0A1I0TZS1</accession>
<evidence type="ECO:0000313" key="2">
    <source>
        <dbReference type="EMBL" id="SFA57275.1"/>
    </source>
</evidence>
<dbReference type="RefSeq" id="WP_134204726.1">
    <property type="nucleotide sequence ID" value="NZ_FOJM01000017.1"/>
</dbReference>
<keyword evidence="3" id="KW-1185">Reference proteome</keyword>
<protein>
    <submittedName>
        <fullName evidence="2">Uncharacterized protein</fullName>
    </submittedName>
</protein>
<feature type="compositionally biased region" description="Polar residues" evidence="1">
    <location>
        <begin position="130"/>
        <end position="140"/>
    </location>
</feature>
<dbReference type="Proteomes" id="UP000198836">
    <property type="component" value="Unassembled WGS sequence"/>
</dbReference>
<dbReference type="PROSITE" id="PS51257">
    <property type="entry name" value="PROKAR_LIPOPROTEIN"/>
    <property type="match status" value="1"/>
</dbReference>
<feature type="region of interest" description="Disordered" evidence="1">
    <location>
        <begin position="128"/>
        <end position="150"/>
    </location>
</feature>
<organism evidence="2 3">
    <name type="scientific">Pedobacter suwonensis</name>
    <dbReference type="NCBI Taxonomy" id="332999"/>
    <lineage>
        <taxon>Bacteria</taxon>
        <taxon>Pseudomonadati</taxon>
        <taxon>Bacteroidota</taxon>
        <taxon>Sphingobacteriia</taxon>
        <taxon>Sphingobacteriales</taxon>
        <taxon>Sphingobacteriaceae</taxon>
        <taxon>Pedobacter</taxon>
    </lineage>
</organism>
<dbReference type="AlphaFoldDB" id="A0A1I0TZS1"/>
<evidence type="ECO:0000256" key="1">
    <source>
        <dbReference type="SAM" id="MobiDB-lite"/>
    </source>
</evidence>
<reference evidence="3" key="1">
    <citation type="submission" date="2016-10" db="EMBL/GenBank/DDBJ databases">
        <authorList>
            <person name="Varghese N."/>
            <person name="Submissions S."/>
        </authorList>
    </citation>
    <scope>NUCLEOTIDE SEQUENCE [LARGE SCALE GENOMIC DNA]</scope>
    <source>
        <strain evidence="3">DSM 18130</strain>
    </source>
</reference>
<gene>
    <name evidence="2" type="ORF">SAMN04488511_11770</name>
</gene>
<name>A0A1I0TZS1_9SPHI</name>
<dbReference type="OrthoDB" id="763683at2"/>
<evidence type="ECO:0000313" key="3">
    <source>
        <dbReference type="Proteomes" id="UP000198836"/>
    </source>
</evidence>
<dbReference type="EMBL" id="FOJM01000017">
    <property type="protein sequence ID" value="SFA57275.1"/>
    <property type="molecule type" value="Genomic_DNA"/>
</dbReference>
<sequence length="150" mass="16404">MKKILTSLLIAVSLFGCKRDPYESSYVTIAYEVQVGYLDGQNNWVIPASLPENYEGQVSFTKPDGSTQTNKISGSTISSGVQLDFDKNGPVKDLNLTWSSNFTNSRLRFNCLIRRAFSVGKITTGHLASAKNSPGGSLHTTIDAKPLKNR</sequence>